<evidence type="ECO:0000313" key="3">
    <source>
        <dbReference type="EMBL" id="QZP26311.1"/>
    </source>
</evidence>
<evidence type="ECO:0000256" key="2">
    <source>
        <dbReference type="SAM" id="Phobius"/>
    </source>
</evidence>
<reference evidence="3 4" key="1">
    <citation type="submission" date="2021-08" db="EMBL/GenBank/DDBJ databases">
        <title>Bactericidal Effect of Pseudomonas oryziphila sp. nov., a novel Pseudomonas Species Against Xanthomonas oryzae Reduces Disease Severity of Bacterial Leaf Streak of Rice.</title>
        <authorList>
            <person name="Yang R."/>
            <person name="Li S."/>
            <person name="Li Y."/>
            <person name="Yan Y."/>
            <person name="Fang Y."/>
            <person name="Zou L."/>
            <person name="Chen G."/>
        </authorList>
    </citation>
    <scope>NUCLEOTIDE SEQUENCE [LARGE SCALE GENOMIC DNA]</scope>
    <source>
        <strain evidence="3 4">DSM 17497</strain>
    </source>
</reference>
<dbReference type="EMBL" id="CP081966">
    <property type="protein sequence ID" value="QZP26311.1"/>
    <property type="molecule type" value="Genomic_DNA"/>
</dbReference>
<keyword evidence="2" id="KW-1133">Transmembrane helix</keyword>
<keyword evidence="2" id="KW-0812">Transmembrane</keyword>
<protein>
    <submittedName>
        <fullName evidence="3">Uncharacterized protein</fullName>
    </submittedName>
</protein>
<organism evidence="3 4">
    <name type="scientific">Pseudomonas mosselii</name>
    <dbReference type="NCBI Taxonomy" id="78327"/>
    <lineage>
        <taxon>Bacteria</taxon>
        <taxon>Pseudomonadati</taxon>
        <taxon>Pseudomonadota</taxon>
        <taxon>Gammaproteobacteria</taxon>
        <taxon>Pseudomonadales</taxon>
        <taxon>Pseudomonadaceae</taxon>
        <taxon>Pseudomonas</taxon>
    </lineage>
</organism>
<feature type="transmembrane region" description="Helical" evidence="2">
    <location>
        <begin position="141"/>
        <end position="170"/>
    </location>
</feature>
<accession>A0ABX9AZ16</accession>
<keyword evidence="2" id="KW-0472">Membrane</keyword>
<sequence length="197" mass="22813">MSQKWVFEALVQNEKDGIGLIAYALYKHKKHVLAQSLRSNGEAEHYIQDQVKIFHDQTLQNNSLNDYRIKAEQYLSEVYGQLENDIKSKYEEKEKQLKQAHETRETQTKKECEAKIKKEKREFIKSVQEYERSNKSFLSIFLAWLISGIPGVIASFIITAFVIGSTVLLVPQEKRKEVFASLAAEYIGIENKQPKAK</sequence>
<feature type="coiled-coil region" evidence="1">
    <location>
        <begin position="79"/>
        <end position="110"/>
    </location>
</feature>
<keyword evidence="4" id="KW-1185">Reference proteome</keyword>
<keyword evidence="1" id="KW-0175">Coiled coil</keyword>
<evidence type="ECO:0000313" key="4">
    <source>
        <dbReference type="Proteomes" id="UP000825591"/>
    </source>
</evidence>
<dbReference type="RefSeq" id="WP_211258411.1">
    <property type="nucleotide sequence ID" value="NZ_CP081966.1"/>
</dbReference>
<proteinExistence type="predicted"/>
<evidence type="ECO:0000256" key="1">
    <source>
        <dbReference type="SAM" id="Coils"/>
    </source>
</evidence>
<name>A0ABX9AZ16_9PSED</name>
<dbReference type="Proteomes" id="UP000825591">
    <property type="component" value="Chromosome"/>
</dbReference>
<gene>
    <name evidence="3" type="ORF">K5H97_26605</name>
</gene>